<dbReference type="EMBL" id="JAADJG010000037">
    <property type="protein sequence ID" value="KAF4457054.1"/>
    <property type="molecule type" value="Genomic_DNA"/>
</dbReference>
<protein>
    <submittedName>
        <fullName evidence="2">Uncharacterized protein</fullName>
    </submittedName>
</protein>
<feature type="compositionally biased region" description="Basic and acidic residues" evidence="1">
    <location>
        <begin position="416"/>
        <end position="457"/>
    </location>
</feature>
<feature type="region of interest" description="Disordered" evidence="1">
    <location>
        <begin position="97"/>
        <end position="125"/>
    </location>
</feature>
<keyword evidence="3" id="KW-1185">Reference proteome</keyword>
<organism evidence="2 3">
    <name type="scientific">Fusarium austroafricanum</name>
    <dbReference type="NCBI Taxonomy" id="2364996"/>
    <lineage>
        <taxon>Eukaryota</taxon>
        <taxon>Fungi</taxon>
        <taxon>Dikarya</taxon>
        <taxon>Ascomycota</taxon>
        <taxon>Pezizomycotina</taxon>
        <taxon>Sordariomycetes</taxon>
        <taxon>Hypocreomycetidae</taxon>
        <taxon>Hypocreales</taxon>
        <taxon>Nectriaceae</taxon>
        <taxon>Fusarium</taxon>
        <taxon>Fusarium concolor species complex</taxon>
    </lineage>
</organism>
<sequence>MASSPKLPKKKKSSPREDSVKFQVPPFSDFLSSPPQRSRQESQDSSESWMNAILTPEASSPARSPEKGPVEHISLISPEKTQSYQLDTSVNVRDLRTGAHDNRLTKKPGDFREPSLRRGSGMAYKTPSAFTNMSVMTDDQSLTRTKQQQQLPNSQPVQANTSANKRNPYELVRSKFRRGDVQPSGHRRTTFTQKLPANDQEKEPAALIYPPACQEDEQKIVMRTCLKLKDLHLRKAVMLWCEPRWVQVREGKLDEPGCELDTLIDQWNNIHARQFCVENHRWLKLATEHEQPQNDSPADSPGDPQKETETVDFEGAIWPAVKEKVLDFVEAKLSSWTDEMLQERMQELEALTRPPFLEKISSPEGYQIYLEYLLNRTEAAGKNSVPIRRTEAVLSLVMDLQPGLEKCLREQLDPELNEQKADPGPNKEVHDEAHFKGSNDDPDGGRDEAGTETHESSAEDSECGNDDDEDNETYEEIYAEDGLDDTYRAPGEPIKICRGSVIDSIEPRTPIVTPRSMTHLHRYEQKYVDALNAQRQTVPRRVPLRAQVDEVSKKRKAPSLPEPLAIRQKSMSVSVGIAPANTPTPAARKKQRLEETHPASRPVSRPSTRSVSSEFPPLEALISSSLGRHSSPVTQPSEPPPLGPSPVVHKSQDKTERKKSKSKTPHLPVLPPKPPAPAPAPAATGASPGLFVTPDPISRPANTPFAFKKSISRQPAPVMFREGTADFEAMTMDQRMRMMFDAVRSMRQQ</sequence>
<evidence type="ECO:0000313" key="2">
    <source>
        <dbReference type="EMBL" id="KAF4457054.1"/>
    </source>
</evidence>
<gene>
    <name evidence="2" type="ORF">F53441_969</name>
</gene>
<feature type="compositionally biased region" description="Low complexity" evidence="1">
    <location>
        <begin position="600"/>
        <end position="613"/>
    </location>
</feature>
<reference evidence="2" key="1">
    <citation type="submission" date="2020-01" db="EMBL/GenBank/DDBJ databases">
        <title>Identification and distribution of gene clusters putatively required for synthesis of sphingolipid metabolism inhibitors in phylogenetically diverse species of the filamentous fungus Fusarium.</title>
        <authorList>
            <person name="Kim H.-S."/>
            <person name="Busman M."/>
            <person name="Brown D.W."/>
            <person name="Divon H."/>
            <person name="Uhlig S."/>
            <person name="Proctor R.H."/>
        </authorList>
    </citation>
    <scope>NUCLEOTIDE SEQUENCE</scope>
    <source>
        <strain evidence="2">NRRL 53441</strain>
    </source>
</reference>
<feature type="region of interest" description="Disordered" evidence="1">
    <location>
        <begin position="416"/>
        <end position="470"/>
    </location>
</feature>
<feature type="region of interest" description="Disordered" evidence="1">
    <location>
        <begin position="288"/>
        <end position="309"/>
    </location>
</feature>
<accession>A0A8H4KWP6</accession>
<feature type="region of interest" description="Disordered" evidence="1">
    <location>
        <begin position="1"/>
        <end position="84"/>
    </location>
</feature>
<name>A0A8H4KWP6_9HYPO</name>
<comment type="caution">
    <text evidence="2">The sequence shown here is derived from an EMBL/GenBank/DDBJ whole genome shotgun (WGS) entry which is preliminary data.</text>
</comment>
<evidence type="ECO:0000313" key="3">
    <source>
        <dbReference type="Proteomes" id="UP000605986"/>
    </source>
</evidence>
<feature type="compositionally biased region" description="Pro residues" evidence="1">
    <location>
        <begin position="668"/>
        <end position="680"/>
    </location>
</feature>
<proteinExistence type="predicted"/>
<feature type="region of interest" description="Disordered" evidence="1">
    <location>
        <begin position="550"/>
        <end position="697"/>
    </location>
</feature>
<dbReference type="AlphaFoldDB" id="A0A8H4KWP6"/>
<feature type="compositionally biased region" description="Polar residues" evidence="1">
    <location>
        <begin position="622"/>
        <end position="635"/>
    </location>
</feature>
<feature type="compositionally biased region" description="Low complexity" evidence="1">
    <location>
        <begin position="32"/>
        <end position="48"/>
    </location>
</feature>
<feature type="compositionally biased region" description="Low complexity" evidence="1">
    <location>
        <begin position="147"/>
        <end position="158"/>
    </location>
</feature>
<feature type="region of interest" description="Disordered" evidence="1">
    <location>
        <begin position="139"/>
        <end position="167"/>
    </location>
</feature>
<dbReference type="OrthoDB" id="5106414at2759"/>
<evidence type="ECO:0000256" key="1">
    <source>
        <dbReference type="SAM" id="MobiDB-lite"/>
    </source>
</evidence>
<feature type="compositionally biased region" description="Acidic residues" evidence="1">
    <location>
        <begin position="458"/>
        <end position="470"/>
    </location>
</feature>
<dbReference type="Proteomes" id="UP000605986">
    <property type="component" value="Unassembled WGS sequence"/>
</dbReference>
<feature type="compositionally biased region" description="Basic and acidic residues" evidence="1">
    <location>
        <begin position="97"/>
        <end position="116"/>
    </location>
</feature>